<evidence type="ECO:0000313" key="3">
    <source>
        <dbReference type="Proteomes" id="UP000479190"/>
    </source>
</evidence>
<reference evidence="2 3" key="1">
    <citation type="submission" date="2020-02" db="EMBL/GenBank/DDBJ databases">
        <authorList>
            <person name="Ferguson B K."/>
        </authorList>
    </citation>
    <scope>NUCLEOTIDE SEQUENCE [LARGE SCALE GENOMIC DNA]</scope>
</reference>
<protein>
    <submittedName>
        <fullName evidence="2">Uncharacterized protein</fullName>
    </submittedName>
</protein>
<accession>A0A6H5J5H6</accession>
<dbReference type="Proteomes" id="UP000479190">
    <property type="component" value="Unassembled WGS sequence"/>
</dbReference>
<keyword evidence="3" id="KW-1185">Reference proteome</keyword>
<gene>
    <name evidence="2" type="ORF">TBRA_LOCUS14299</name>
</gene>
<organism evidence="2 3">
    <name type="scientific">Trichogramma brassicae</name>
    <dbReference type="NCBI Taxonomy" id="86971"/>
    <lineage>
        <taxon>Eukaryota</taxon>
        <taxon>Metazoa</taxon>
        <taxon>Ecdysozoa</taxon>
        <taxon>Arthropoda</taxon>
        <taxon>Hexapoda</taxon>
        <taxon>Insecta</taxon>
        <taxon>Pterygota</taxon>
        <taxon>Neoptera</taxon>
        <taxon>Endopterygota</taxon>
        <taxon>Hymenoptera</taxon>
        <taxon>Apocrita</taxon>
        <taxon>Proctotrupomorpha</taxon>
        <taxon>Chalcidoidea</taxon>
        <taxon>Trichogrammatidae</taxon>
        <taxon>Trichogramma</taxon>
    </lineage>
</organism>
<feature type="compositionally biased region" description="Polar residues" evidence="1">
    <location>
        <begin position="105"/>
        <end position="114"/>
    </location>
</feature>
<name>A0A6H5J5H6_9HYME</name>
<evidence type="ECO:0000313" key="2">
    <source>
        <dbReference type="EMBL" id="CAB0042693.1"/>
    </source>
</evidence>
<proteinExistence type="predicted"/>
<feature type="region of interest" description="Disordered" evidence="1">
    <location>
        <begin position="98"/>
        <end position="120"/>
    </location>
</feature>
<sequence>MLHDCLFYITHTYTPYVHYRKNSGSRDQRLCPRRAVPGLSHNRRRRGRAPPVQVPRLPGDRLGLLPVRRRHNRRSVRPHGGALRYRHAHRSILRSRAANSGRYRCSTQRQQQRSFEQRGCRAGRRAGLRALHVQVERHR</sequence>
<dbReference type="AlphaFoldDB" id="A0A6H5J5H6"/>
<evidence type="ECO:0000256" key="1">
    <source>
        <dbReference type="SAM" id="MobiDB-lite"/>
    </source>
</evidence>
<dbReference type="EMBL" id="CADCXV010001216">
    <property type="protein sequence ID" value="CAB0042693.1"/>
    <property type="molecule type" value="Genomic_DNA"/>
</dbReference>